<name>A0A2N3QGR9_9BIFI</name>
<reference evidence="1 2" key="1">
    <citation type="submission" date="2017-10" db="EMBL/GenBank/DDBJ databases">
        <title>Bifidobacterium genomics.</title>
        <authorList>
            <person name="Lugli G.A."/>
            <person name="Milani C."/>
            <person name="Mancabelli L."/>
        </authorList>
    </citation>
    <scope>NUCLEOTIDE SEQUENCE [LARGE SCALE GENOMIC DNA]</scope>
    <source>
        <strain evidence="1 2">1524B</strain>
    </source>
</reference>
<evidence type="ECO:0000313" key="2">
    <source>
        <dbReference type="Proteomes" id="UP000233730"/>
    </source>
</evidence>
<organism evidence="1 2">
    <name type="scientific">Bifidobacterium pseudolongum subsp. globosum</name>
    <dbReference type="NCBI Taxonomy" id="1690"/>
    <lineage>
        <taxon>Bacteria</taxon>
        <taxon>Bacillati</taxon>
        <taxon>Actinomycetota</taxon>
        <taxon>Actinomycetes</taxon>
        <taxon>Bifidobacteriales</taxon>
        <taxon>Bifidobacteriaceae</taxon>
        <taxon>Bifidobacterium</taxon>
    </lineage>
</organism>
<dbReference type="Gene3D" id="3.90.550.60">
    <property type="match status" value="1"/>
</dbReference>
<gene>
    <name evidence="1" type="ORF">CQR46_1115</name>
</gene>
<evidence type="ECO:0000313" key="1">
    <source>
        <dbReference type="EMBL" id="PKU90471.1"/>
    </source>
</evidence>
<dbReference type="SUPFAM" id="SSF53448">
    <property type="entry name" value="Nucleotide-diphospho-sugar transferases"/>
    <property type="match status" value="1"/>
</dbReference>
<proteinExistence type="predicted"/>
<comment type="caution">
    <text evidence="1">The sequence shown here is derived from an EMBL/GenBank/DDBJ whole genome shotgun (WGS) entry which is preliminary data.</text>
</comment>
<dbReference type="EMBL" id="PCGZ01000006">
    <property type="protein sequence ID" value="PKU90471.1"/>
    <property type="molecule type" value="Genomic_DNA"/>
</dbReference>
<protein>
    <submittedName>
        <fullName evidence="1">Galactofuranosyltransferase</fullName>
    </submittedName>
</protein>
<dbReference type="AlphaFoldDB" id="A0A2N3QGR9"/>
<dbReference type="GO" id="GO:0016740">
    <property type="term" value="F:transferase activity"/>
    <property type="evidence" value="ECO:0007669"/>
    <property type="project" value="UniProtKB-KW"/>
</dbReference>
<dbReference type="RefSeq" id="WP_101429983.1">
    <property type="nucleotide sequence ID" value="NZ_PCGZ01000006.1"/>
</dbReference>
<dbReference type="Proteomes" id="UP000233730">
    <property type="component" value="Unassembled WGS sequence"/>
</dbReference>
<dbReference type="InterPro" id="IPR029044">
    <property type="entry name" value="Nucleotide-diphossugar_trans"/>
</dbReference>
<sequence>MPSIQFANVLLETNPRSVSFPSLYCESDQPVVFDARLGDWVMYAQGVYDFTTYFNALSVGKLRTYTSMRSAMLHLELKGAACTVQQTMGDALAHESLLVEGTEVAVPAADEWQVVDIPLVITDAMVLVGFKIVTEGQVAIRNSHYVLDVADDFNEVELAVATTTFKKESFIINNIDLVRSHIIESGDDIAKHFHMYVIDNGRTLDATALSGDRVEVIPNENVGGAGGFTRGMIAAMRQKPKATNVLLMDDDVAVSPESIKRTYNLLRILKPQYREAMISGAMLNYEVGEDQWEDTGFMTKDGIFAPCKPPLRLTQFEDIIFNEIHQMTKEITPDNHYAAWWYCCIPISVIEHNGLPLPLFVRCDDAEYGIRCKTDFITMNGLCVWHMSFHKRYNPAVERYQTTRNTMIAQAAAGMAPHADFMHELHRNMQLELKKFGYDNAELCLDAFEDFLKGPKFIGTKGQAEKSFMAANQHKEKLYDLDELQKLADADVDLAGFDITTINRQLIDSDKPRKTRQRLRDYLTDNGQRLVRTDGDGYAVIPLIGWAYPAGVIRGKKKLIVIDWYNRKGAIRTKDSDRYQKIRKRYQRDLRYYKANIDRLRKEYQEAFPQLTSMKFWENYLDLD</sequence>
<keyword evidence="1" id="KW-0808">Transferase</keyword>
<accession>A0A2N3QGR9</accession>